<dbReference type="FunFam" id="3.30.1130.10:FF:000003">
    <property type="entry name" value="7,8-dihydroneopterin aldolase"/>
    <property type="match status" value="1"/>
</dbReference>
<protein>
    <recommendedName>
        <fullName evidence="6">7,8-dihydroneopterin aldolase</fullName>
        <ecNumber evidence="6">4.1.2.25</ecNumber>
    </recommendedName>
</protein>
<evidence type="ECO:0000259" key="7">
    <source>
        <dbReference type="SMART" id="SM00905"/>
    </source>
</evidence>
<dbReference type="GO" id="GO:0004150">
    <property type="term" value="F:dihydroneopterin aldolase activity"/>
    <property type="evidence" value="ECO:0007669"/>
    <property type="project" value="UniProtKB-UniRule"/>
</dbReference>
<accession>A0A1T4ZXQ4</accession>
<dbReference type="RefSeq" id="WP_079588466.1">
    <property type="nucleotide sequence ID" value="NZ_FUYN01000001.1"/>
</dbReference>
<dbReference type="AlphaFoldDB" id="A0A1T4ZXQ4"/>
<evidence type="ECO:0000256" key="6">
    <source>
        <dbReference type="RuleBase" id="RU362079"/>
    </source>
</evidence>
<dbReference type="EC" id="4.1.2.25" evidence="6"/>
<feature type="domain" description="Dihydroneopterin aldolase/epimerase" evidence="7">
    <location>
        <begin position="4"/>
        <end position="117"/>
    </location>
</feature>
<gene>
    <name evidence="8" type="ORF">SAMN02745120_0483</name>
</gene>
<dbReference type="OrthoDB" id="9808041at2"/>
<evidence type="ECO:0000256" key="1">
    <source>
        <dbReference type="ARBA" id="ARBA00001353"/>
    </source>
</evidence>
<dbReference type="Pfam" id="PF02152">
    <property type="entry name" value="FolB"/>
    <property type="match status" value="1"/>
</dbReference>
<dbReference type="InterPro" id="IPR006157">
    <property type="entry name" value="FolB_dom"/>
</dbReference>
<dbReference type="SUPFAM" id="SSF55620">
    <property type="entry name" value="Tetrahydrobiopterin biosynthesis enzymes-like"/>
    <property type="match status" value="1"/>
</dbReference>
<dbReference type="GO" id="GO:0046656">
    <property type="term" value="P:folic acid biosynthetic process"/>
    <property type="evidence" value="ECO:0007669"/>
    <property type="project" value="UniProtKB-UniRule"/>
</dbReference>
<comment type="function">
    <text evidence="6">Catalyzes the conversion of 7,8-dihydroneopterin to 6-hydroxymethyl-7,8-dihydropterin.</text>
</comment>
<sequence length="123" mass="14213">MDKILLNNMAFFGTHGVLQEEKTLGQKFFIDAELYLDLKDAGKTDDLTMTVSYADVYEIIKTHAQDKCYDLLEALGENICNCILKNYKTIKEIKLTIRKPEAPVRGIFDYMGISIIRNREDIW</sequence>
<organism evidence="8 9">
    <name type="scientific">Acetoanaerobium noterae</name>
    <dbReference type="NCBI Taxonomy" id="745369"/>
    <lineage>
        <taxon>Bacteria</taxon>
        <taxon>Bacillati</taxon>
        <taxon>Bacillota</taxon>
        <taxon>Clostridia</taxon>
        <taxon>Peptostreptococcales</taxon>
        <taxon>Filifactoraceae</taxon>
        <taxon>Acetoanaerobium</taxon>
    </lineage>
</organism>
<evidence type="ECO:0000313" key="8">
    <source>
        <dbReference type="EMBL" id="SKB27163.1"/>
    </source>
</evidence>
<keyword evidence="5 6" id="KW-0456">Lyase</keyword>
<dbReference type="Gene3D" id="3.30.1130.10">
    <property type="match status" value="1"/>
</dbReference>
<evidence type="ECO:0000256" key="5">
    <source>
        <dbReference type="ARBA" id="ARBA00023239"/>
    </source>
</evidence>
<dbReference type="InterPro" id="IPR043133">
    <property type="entry name" value="GTP-CH-I_C/QueF"/>
</dbReference>
<dbReference type="PANTHER" id="PTHR42844">
    <property type="entry name" value="DIHYDRONEOPTERIN ALDOLASE 1-RELATED"/>
    <property type="match status" value="1"/>
</dbReference>
<evidence type="ECO:0000256" key="3">
    <source>
        <dbReference type="ARBA" id="ARBA00005708"/>
    </source>
</evidence>
<dbReference type="Proteomes" id="UP000243406">
    <property type="component" value="Unassembled WGS sequence"/>
</dbReference>
<dbReference type="PANTHER" id="PTHR42844:SF1">
    <property type="entry name" value="DIHYDRONEOPTERIN ALDOLASE 1-RELATED"/>
    <property type="match status" value="1"/>
</dbReference>
<dbReference type="UniPathway" id="UPA00077">
    <property type="reaction ID" value="UER00154"/>
</dbReference>
<comment type="similarity">
    <text evidence="3 6">Belongs to the DHNA family.</text>
</comment>
<keyword evidence="9" id="KW-1185">Reference proteome</keyword>
<keyword evidence="4 6" id="KW-0289">Folate biosynthesis</keyword>
<name>A0A1T4ZXQ4_9FIRM</name>
<evidence type="ECO:0000256" key="2">
    <source>
        <dbReference type="ARBA" id="ARBA00005013"/>
    </source>
</evidence>
<comment type="catalytic activity">
    <reaction evidence="1 6">
        <text>7,8-dihydroneopterin = 6-hydroxymethyl-7,8-dihydropterin + glycolaldehyde</text>
        <dbReference type="Rhea" id="RHEA:10540"/>
        <dbReference type="ChEBI" id="CHEBI:17001"/>
        <dbReference type="ChEBI" id="CHEBI:17071"/>
        <dbReference type="ChEBI" id="CHEBI:44841"/>
        <dbReference type="EC" id="4.1.2.25"/>
    </reaction>
</comment>
<evidence type="ECO:0000313" key="9">
    <source>
        <dbReference type="Proteomes" id="UP000243406"/>
    </source>
</evidence>
<dbReference type="NCBIfam" id="TIGR00525">
    <property type="entry name" value="folB"/>
    <property type="match status" value="1"/>
</dbReference>
<dbReference type="InterPro" id="IPR006156">
    <property type="entry name" value="Dihydroneopterin_aldolase"/>
</dbReference>
<dbReference type="SMART" id="SM00905">
    <property type="entry name" value="FolB"/>
    <property type="match status" value="1"/>
</dbReference>
<dbReference type="CDD" id="cd00534">
    <property type="entry name" value="DHNA_DHNTPE"/>
    <property type="match status" value="1"/>
</dbReference>
<dbReference type="NCBIfam" id="TIGR00526">
    <property type="entry name" value="folB_dom"/>
    <property type="match status" value="1"/>
</dbReference>
<dbReference type="EMBL" id="FUYN01000001">
    <property type="protein sequence ID" value="SKB27163.1"/>
    <property type="molecule type" value="Genomic_DNA"/>
</dbReference>
<evidence type="ECO:0000256" key="4">
    <source>
        <dbReference type="ARBA" id="ARBA00022909"/>
    </source>
</evidence>
<proteinExistence type="inferred from homology"/>
<dbReference type="GO" id="GO:0046654">
    <property type="term" value="P:tetrahydrofolate biosynthetic process"/>
    <property type="evidence" value="ECO:0007669"/>
    <property type="project" value="UniProtKB-UniRule"/>
</dbReference>
<comment type="pathway">
    <text evidence="2 6">Cofactor biosynthesis; tetrahydrofolate biosynthesis; 2-amino-4-hydroxy-6-hydroxymethyl-7,8-dihydropteridine diphosphate from 7,8-dihydroneopterin triphosphate: step 3/4.</text>
</comment>
<dbReference type="GO" id="GO:0005737">
    <property type="term" value="C:cytoplasm"/>
    <property type="evidence" value="ECO:0007669"/>
    <property type="project" value="TreeGrafter"/>
</dbReference>
<reference evidence="9" key="1">
    <citation type="submission" date="2017-02" db="EMBL/GenBank/DDBJ databases">
        <authorList>
            <person name="Varghese N."/>
            <person name="Submissions S."/>
        </authorList>
    </citation>
    <scope>NUCLEOTIDE SEQUENCE [LARGE SCALE GENOMIC DNA]</scope>
    <source>
        <strain evidence="9">ATCC 35199</strain>
    </source>
</reference>